<proteinExistence type="inferred from homology"/>
<dbReference type="InterPro" id="IPR007015">
    <property type="entry name" value="DNA_pol_V/MYBBP1A"/>
</dbReference>
<dbReference type="AlphaFoldDB" id="A1CTC1"/>
<dbReference type="PANTHER" id="PTHR13213:SF2">
    <property type="entry name" value="MYB-BINDING PROTEIN 1A"/>
    <property type="match status" value="1"/>
</dbReference>
<feature type="compositionally biased region" description="Acidic residues" evidence="4">
    <location>
        <begin position="784"/>
        <end position="799"/>
    </location>
</feature>
<dbReference type="eggNOG" id="KOG1926">
    <property type="taxonomic scope" value="Eukaryota"/>
</dbReference>
<dbReference type="STRING" id="344612.A1CTC1"/>
<feature type="region of interest" description="Disordered" evidence="4">
    <location>
        <begin position="701"/>
        <end position="763"/>
    </location>
</feature>
<dbReference type="GO" id="GO:0006355">
    <property type="term" value="P:regulation of DNA-templated transcription"/>
    <property type="evidence" value="ECO:0007669"/>
    <property type="project" value="InterPro"/>
</dbReference>
<evidence type="ECO:0000313" key="6">
    <source>
        <dbReference type="Proteomes" id="UP000006701"/>
    </source>
</evidence>
<dbReference type="GeneID" id="4699875"/>
<keyword evidence="6" id="KW-1185">Reference proteome</keyword>
<dbReference type="PANTHER" id="PTHR13213">
    <property type="entry name" value="MYB-BINDING PROTEIN 1A FAMILY MEMBER"/>
    <property type="match status" value="1"/>
</dbReference>
<keyword evidence="3" id="KW-0539">Nucleus</keyword>
<dbReference type="SUPFAM" id="SSF48371">
    <property type="entry name" value="ARM repeat"/>
    <property type="match status" value="1"/>
</dbReference>
<dbReference type="KEGG" id="act:ACLA_082490"/>
<reference evidence="5 6" key="1">
    <citation type="journal article" date="2008" name="PLoS Genet.">
        <title>Genomic islands in the pathogenic filamentous fungus Aspergillus fumigatus.</title>
        <authorList>
            <person name="Fedorova N.D."/>
            <person name="Khaldi N."/>
            <person name="Joardar V.S."/>
            <person name="Maiti R."/>
            <person name="Amedeo P."/>
            <person name="Anderson M.J."/>
            <person name="Crabtree J."/>
            <person name="Silva J.C."/>
            <person name="Badger J.H."/>
            <person name="Albarraq A."/>
            <person name="Angiuoli S."/>
            <person name="Bussey H."/>
            <person name="Bowyer P."/>
            <person name="Cotty P.J."/>
            <person name="Dyer P.S."/>
            <person name="Egan A."/>
            <person name="Galens K."/>
            <person name="Fraser-Liggett C.M."/>
            <person name="Haas B.J."/>
            <person name="Inman J.M."/>
            <person name="Kent R."/>
            <person name="Lemieux S."/>
            <person name="Malavazi I."/>
            <person name="Orvis J."/>
            <person name="Roemer T."/>
            <person name="Ronning C.M."/>
            <person name="Sundaram J.P."/>
            <person name="Sutton G."/>
            <person name="Turner G."/>
            <person name="Venter J.C."/>
            <person name="White O.R."/>
            <person name="Whitty B.R."/>
            <person name="Youngman P."/>
            <person name="Wolfe K.H."/>
            <person name="Goldman G.H."/>
            <person name="Wortman J.R."/>
            <person name="Jiang B."/>
            <person name="Denning D.W."/>
            <person name="Nierman W.C."/>
        </authorList>
    </citation>
    <scope>NUCLEOTIDE SEQUENCE [LARGE SCALE GENOMIC DNA]</scope>
    <source>
        <strain evidence="6">ATCC 1007 / CBS 513.65 / DSM 816 / NCTC 3887 / NRRL 1</strain>
    </source>
</reference>
<dbReference type="Proteomes" id="UP000006701">
    <property type="component" value="Unassembled WGS sequence"/>
</dbReference>
<accession>A1CTC1</accession>
<dbReference type="OrthoDB" id="342531at2759"/>
<feature type="region of interest" description="Disordered" evidence="4">
    <location>
        <begin position="777"/>
        <end position="799"/>
    </location>
</feature>
<evidence type="ECO:0000313" key="5">
    <source>
        <dbReference type="EMBL" id="EAW06558.1"/>
    </source>
</evidence>
<feature type="compositionally biased region" description="Acidic residues" evidence="4">
    <location>
        <begin position="708"/>
        <end position="763"/>
    </location>
</feature>
<dbReference type="VEuPathDB" id="FungiDB:ACLA_082490"/>
<dbReference type="OMA" id="VWKHDDP"/>
<sequence>MAPYHAGSKKRRREPFNVDTKLVEIYEDLANEKDEIRLKAAQALVSHFTPDKNPTDEQIKKALQRLFRGLCSSRKAARIGFSIALTEILTQVFAGSREASELTIPAIMDVWESQSNSSGSESGQEQRDHHFGRLFGAEAIIKSSILFKSKVPPAEWTRLVDLVFDLAKKKPWIREECGWIIYRCIFDLAAQKAEVKYVEVALERLCSHELARTPEGVSIWLAVKEAFPKSNFPSKVWKHDDPLDVKDRNQLAKVMKESSAADSAEGASGSNPKASGVWSSKLHFAWDAVIRQLAGVSAKESSKSKSSSSRLSFADFWSEVVDNGLFAASSSEERKYWGFLVFIKVLGESPLPLASVVFTKNLVRCLTNQLAVEDRYLHRMATKAVKSIQVRVTKEPEFAAASVNGLMGAAGSVNFDQATKTKTIEKIVVEANSDALKQIVPLFEKLIAKPGTDDEKAAAACRQSLAGLLLSIVRSRASASGEAQDDLQATLEQVLLTLVRFGYFKAQDDSSIQPAVSEQTQELFRNRISSCLNTLIVNHKYATTLPYTVVRKIRDAAKSEEYGKFIIDMDEKLRDSVKTAFKSLKKLSSMEKKDGVSGVEAFKLLYSMTLLQVYNGDADAVSMLDELDFCYTKFLGDKKSKDDEASEASDALVEILLSFASKQSQLFRRISEQVFGAFADKVTEDGLESLVSILEAKESLAGQQEMFEQQDDEEGDEEMMDVDEDDSDVEVIDAEGSGEESQDDDEDEEGDSAESESEAGNDEDLLAFEAKLAEALGTHRADQDLNEESESDADMNDDEMEQVDEQLVKVFRARRDALGQKKDKKDAKENMVNFKNRVLDLLEIYVKKCHSKMLALDLLIPLLRLTRKSTVKQLSNKANAVLREYTKLCKGSALPPVASAEPVWELLKSIHSEATHSGPPAHASACSQASLLVVKVLVAHDKAAISDVVDVYAATRKQQLLSKKCHVQPQFFSDWSNWCVSASKQMKNN</sequence>
<dbReference type="GO" id="GO:0000182">
    <property type="term" value="F:rDNA binding"/>
    <property type="evidence" value="ECO:0007669"/>
    <property type="project" value="TreeGrafter"/>
</dbReference>
<dbReference type="InterPro" id="IPR016024">
    <property type="entry name" value="ARM-type_fold"/>
</dbReference>
<organism evidence="5 6">
    <name type="scientific">Aspergillus clavatus (strain ATCC 1007 / CBS 513.65 / DSM 816 / NCTC 3887 / NRRL 1 / QM 1276 / 107)</name>
    <dbReference type="NCBI Taxonomy" id="344612"/>
    <lineage>
        <taxon>Eukaryota</taxon>
        <taxon>Fungi</taxon>
        <taxon>Dikarya</taxon>
        <taxon>Ascomycota</taxon>
        <taxon>Pezizomycotina</taxon>
        <taxon>Eurotiomycetes</taxon>
        <taxon>Eurotiomycetidae</taxon>
        <taxon>Eurotiales</taxon>
        <taxon>Aspergillaceae</taxon>
        <taxon>Aspergillus</taxon>
        <taxon>Aspergillus subgen. Fumigati</taxon>
    </lineage>
</organism>
<comment type="subcellular location">
    <subcellularLocation>
        <location evidence="1">Nucleus</location>
    </subcellularLocation>
</comment>
<gene>
    <name evidence="5" type="ORF">ACLA_082490</name>
</gene>
<dbReference type="Pfam" id="PF04931">
    <property type="entry name" value="DNA_pol_phi"/>
    <property type="match status" value="1"/>
</dbReference>
<dbReference type="RefSeq" id="XP_001267984.1">
    <property type="nucleotide sequence ID" value="XM_001267983.1"/>
</dbReference>
<dbReference type="EMBL" id="DS027060">
    <property type="protein sequence ID" value="EAW06558.1"/>
    <property type="molecule type" value="Genomic_DNA"/>
</dbReference>
<evidence type="ECO:0000256" key="3">
    <source>
        <dbReference type="ARBA" id="ARBA00023242"/>
    </source>
</evidence>
<protein>
    <submittedName>
        <fullName evidence="5">DNA polymerase V, putative</fullName>
    </submittedName>
</protein>
<dbReference type="GO" id="GO:0005730">
    <property type="term" value="C:nucleolus"/>
    <property type="evidence" value="ECO:0007669"/>
    <property type="project" value="InterPro"/>
</dbReference>
<evidence type="ECO:0000256" key="1">
    <source>
        <dbReference type="ARBA" id="ARBA00004123"/>
    </source>
</evidence>
<evidence type="ECO:0000256" key="2">
    <source>
        <dbReference type="ARBA" id="ARBA00006809"/>
    </source>
</evidence>
<name>A1CTC1_ASPCL</name>
<evidence type="ECO:0000256" key="4">
    <source>
        <dbReference type="SAM" id="MobiDB-lite"/>
    </source>
</evidence>
<comment type="similarity">
    <text evidence="2">Belongs to the MYBBP1A family.</text>
</comment>
<dbReference type="HOGENOM" id="CLU_005212_1_0_1"/>